<dbReference type="SUPFAM" id="SSF55103">
    <property type="entry name" value="FAD-linked oxidases, C-terminal domain"/>
    <property type="match status" value="1"/>
</dbReference>
<dbReference type="InterPro" id="IPR016166">
    <property type="entry name" value="FAD-bd_PCMH"/>
</dbReference>
<dbReference type="InterPro" id="IPR036318">
    <property type="entry name" value="FAD-bd_PCMH-like_sf"/>
</dbReference>
<evidence type="ECO:0000256" key="1">
    <source>
        <dbReference type="ARBA" id="ARBA00001974"/>
    </source>
</evidence>
<dbReference type="PANTHER" id="PTHR43716:SF2">
    <property type="entry name" value="BLL6224 PROTEIN"/>
    <property type="match status" value="1"/>
</dbReference>
<dbReference type="Gene3D" id="1.10.45.10">
    <property type="entry name" value="Vanillyl-alcohol Oxidase, Chain A, domain 4"/>
    <property type="match status" value="1"/>
</dbReference>
<proteinExistence type="inferred from homology"/>
<evidence type="ECO:0000313" key="7">
    <source>
        <dbReference type="EMBL" id="EFV94697.1"/>
    </source>
</evidence>
<dbReference type="Pfam" id="PF01565">
    <property type="entry name" value="FAD_binding_4"/>
    <property type="match status" value="2"/>
</dbReference>
<dbReference type="InterPro" id="IPR016164">
    <property type="entry name" value="FAD-linked_Oxase-like_C"/>
</dbReference>
<evidence type="ECO:0000313" key="8">
    <source>
        <dbReference type="Proteomes" id="UP000011021"/>
    </source>
</evidence>
<dbReference type="AlphaFoldDB" id="E7RXM3"/>
<accession>E7RXM3</accession>
<dbReference type="InterPro" id="IPR051264">
    <property type="entry name" value="FAD-oxidored/transferase_4"/>
</dbReference>
<dbReference type="Gene3D" id="3.30.465.10">
    <property type="match status" value="1"/>
</dbReference>
<dbReference type="GO" id="GO:0022904">
    <property type="term" value="P:respiratory electron transport chain"/>
    <property type="evidence" value="ECO:0007669"/>
    <property type="project" value="TreeGrafter"/>
</dbReference>
<dbReference type="Pfam" id="PF02913">
    <property type="entry name" value="FAD-oxidase_C"/>
    <property type="match status" value="1"/>
</dbReference>
<feature type="region of interest" description="Disordered" evidence="5">
    <location>
        <begin position="82"/>
        <end position="120"/>
    </location>
</feature>
<evidence type="ECO:0000259" key="6">
    <source>
        <dbReference type="PROSITE" id="PS51387"/>
    </source>
</evidence>
<dbReference type="SUPFAM" id="SSF56176">
    <property type="entry name" value="FAD-binding/transporter-associated domain-like"/>
    <property type="match status" value="2"/>
</dbReference>
<dbReference type="Proteomes" id="UP000011021">
    <property type="component" value="Unassembled WGS sequence"/>
</dbReference>
<evidence type="ECO:0000256" key="3">
    <source>
        <dbReference type="ARBA" id="ARBA00022630"/>
    </source>
</evidence>
<gene>
    <name evidence="7" type="ORF">HMPREF0551_1444</name>
</gene>
<comment type="caution">
    <text evidence="7">The sequence shown here is derived from an EMBL/GenBank/DDBJ whole genome shotgun (WGS) entry which is preliminary data.</text>
</comment>
<dbReference type="Gene3D" id="3.30.70.2740">
    <property type="match status" value="1"/>
</dbReference>
<dbReference type="HOGENOM" id="CLU_017779_4_1_4"/>
<dbReference type="InterPro" id="IPR016169">
    <property type="entry name" value="FAD-bd_PCMH_sub2"/>
</dbReference>
<dbReference type="FunFam" id="1.10.45.10:FF:000001">
    <property type="entry name" value="D-lactate dehydrogenase mitochondrial"/>
    <property type="match status" value="1"/>
</dbReference>
<comment type="cofactor">
    <cofactor evidence="1">
        <name>FAD</name>
        <dbReference type="ChEBI" id="CHEBI:57692"/>
    </cofactor>
</comment>
<dbReference type="Gene3D" id="3.30.70.2190">
    <property type="match status" value="1"/>
</dbReference>
<evidence type="ECO:0000256" key="4">
    <source>
        <dbReference type="ARBA" id="ARBA00022827"/>
    </source>
</evidence>
<dbReference type="PANTHER" id="PTHR43716">
    <property type="entry name" value="D-2-HYDROXYGLUTARATE DEHYDROGENASE, MITOCHONDRIAL"/>
    <property type="match status" value="1"/>
</dbReference>
<dbReference type="Gene3D" id="3.30.43.10">
    <property type="entry name" value="Uridine Diphospho-n-acetylenolpyruvylglucosamine Reductase, domain 2"/>
    <property type="match status" value="1"/>
</dbReference>
<protein>
    <submittedName>
        <fullName evidence="7">FAD linked oxidase, C-terminal domain protein</fullName>
    </submittedName>
</protein>
<dbReference type="EMBL" id="AEQP01000010">
    <property type="protein sequence ID" value="EFV94697.1"/>
    <property type="molecule type" value="Genomic_DNA"/>
</dbReference>
<dbReference type="GO" id="GO:0071949">
    <property type="term" value="F:FAD binding"/>
    <property type="evidence" value="ECO:0007669"/>
    <property type="project" value="InterPro"/>
</dbReference>
<feature type="domain" description="FAD-binding PCMH-type" evidence="6">
    <location>
        <begin position="41"/>
        <end position="259"/>
    </location>
</feature>
<dbReference type="InterPro" id="IPR004113">
    <property type="entry name" value="FAD-bd_oxidored_4_C"/>
</dbReference>
<keyword evidence="8" id="KW-1185">Reference proteome</keyword>
<name>E7RXM3_9BURK</name>
<keyword evidence="3" id="KW-0285">Flavoprotein</keyword>
<evidence type="ECO:0000256" key="2">
    <source>
        <dbReference type="ARBA" id="ARBA00008000"/>
    </source>
</evidence>
<keyword evidence="4" id="KW-0274">FAD</keyword>
<dbReference type="eggNOG" id="COG0277">
    <property type="taxonomic scope" value="Bacteria"/>
</dbReference>
<dbReference type="RefSeq" id="WP_005673720.1">
    <property type="nucleotide sequence ID" value="NZ_CP146288.1"/>
</dbReference>
<reference evidence="7 8" key="1">
    <citation type="submission" date="2010-12" db="EMBL/GenBank/DDBJ databases">
        <authorList>
            <person name="Muzny D."/>
            <person name="Qin X."/>
            <person name="Deng J."/>
            <person name="Jiang H."/>
            <person name="Liu Y."/>
            <person name="Qu J."/>
            <person name="Song X.-Z."/>
            <person name="Zhang L."/>
            <person name="Thornton R."/>
            <person name="Coyle M."/>
            <person name="Francisco L."/>
            <person name="Jackson L."/>
            <person name="Javaid M."/>
            <person name="Korchina V."/>
            <person name="Kovar C."/>
            <person name="Mata R."/>
            <person name="Mathew T."/>
            <person name="Ngo R."/>
            <person name="Nguyen L."/>
            <person name="Nguyen N."/>
            <person name="Okwuonu G."/>
            <person name="Ongeri F."/>
            <person name="Pham C."/>
            <person name="Simmons D."/>
            <person name="Wilczek-Boney K."/>
            <person name="Hale W."/>
            <person name="Jakkamsetti A."/>
            <person name="Pham P."/>
            <person name="Ruth R."/>
            <person name="San Lucas F."/>
            <person name="Warren J."/>
            <person name="Zhang J."/>
            <person name="Zhao Z."/>
            <person name="Zhou C."/>
            <person name="Zhu D."/>
            <person name="Lee S."/>
            <person name="Bess C."/>
            <person name="Blankenburg K."/>
            <person name="Forbes L."/>
            <person name="Fu Q."/>
            <person name="Gubbala S."/>
            <person name="Hirani K."/>
            <person name="Jayaseelan J.C."/>
            <person name="Lara F."/>
            <person name="Munidasa M."/>
            <person name="Palculict T."/>
            <person name="Patil S."/>
            <person name="Pu L.-L."/>
            <person name="Saada N."/>
            <person name="Tang L."/>
            <person name="Weissenberger G."/>
            <person name="Zhu Y."/>
            <person name="Hemphill L."/>
            <person name="Shang Y."/>
            <person name="Youmans B."/>
            <person name="Ayvaz T."/>
            <person name="Ross M."/>
            <person name="Santibanez J."/>
            <person name="Aqrawi P."/>
            <person name="Gross S."/>
            <person name="Joshi V."/>
            <person name="Fowler G."/>
            <person name="Nazareth L."/>
            <person name="Reid J."/>
            <person name="Worley K."/>
            <person name="Petrosino J."/>
            <person name="Highlander S."/>
            <person name="Gibbs R."/>
        </authorList>
    </citation>
    <scope>NUCLEOTIDE SEQUENCE [LARGE SCALE GENOMIC DNA]</scope>
    <source>
        <strain evidence="7 8">ATCC 51599</strain>
    </source>
</reference>
<dbReference type="InterPro" id="IPR016171">
    <property type="entry name" value="Vanillyl_alc_oxidase_C-sub2"/>
</dbReference>
<evidence type="ECO:0000256" key="5">
    <source>
        <dbReference type="SAM" id="MobiDB-lite"/>
    </source>
</evidence>
<dbReference type="GO" id="GO:0016491">
    <property type="term" value="F:oxidoreductase activity"/>
    <property type="evidence" value="ECO:0007669"/>
    <property type="project" value="UniProtKB-KW"/>
</dbReference>
<dbReference type="PROSITE" id="PS51387">
    <property type="entry name" value="FAD_PCMH"/>
    <property type="match status" value="1"/>
</dbReference>
<comment type="similarity">
    <text evidence="2">Belongs to the FAD-binding oxidoreductase/transferase type 4 family.</text>
</comment>
<organism evidence="7 8">
    <name type="scientific">Lautropia mirabilis ATCC 51599</name>
    <dbReference type="NCBI Taxonomy" id="887898"/>
    <lineage>
        <taxon>Bacteria</taxon>
        <taxon>Pseudomonadati</taxon>
        <taxon>Pseudomonadota</taxon>
        <taxon>Betaproteobacteria</taxon>
        <taxon>Burkholderiales</taxon>
        <taxon>Burkholderiaceae</taxon>
        <taxon>Lautropia</taxon>
    </lineage>
</organism>
<dbReference type="InterPro" id="IPR006094">
    <property type="entry name" value="Oxid_FAD_bind_N"/>
</dbReference>
<dbReference type="InterPro" id="IPR016167">
    <property type="entry name" value="FAD-bd_PCMH_sub1"/>
</dbReference>
<sequence length="529" mass="56509">MSSLPSSSHALLASLRAAFSGRMVSDPAGMAPWLRDYRQRWGGPALAVVQPDSTADVAAVVRWCVEHDAVIVPQGGNTGLTGASVPLGVPPSRLPSGAPPASADKAPSDDLDPSQARTTGGADARLRPVILLSLSRMQQVRSVDALASTMVVEAGCTLQAAQEAAAAHGRLFPLSLASEGSCTIGGNLATNAGGVQVLRYGNMRELCLGLEVVTADGQVWHGLNRLRKNNTGYDLRDLFIGAEGTLGIITAAVLKLYPQPAGQVAALVQLESPEQALALLAQAQGRLAAELTAFELISDAAMQLVLKNIPGSRLPFEAYPADAPLPWYVLLEVSSLHSEPAAQEGLEAVLSEALADGRVQDAVISQSLAQFEQLWALRENISAAQSHEGKNIKHDISVPISRIGEFIEAASRQIRQAYPDARLIVFGHLGDGNLHFNVAPHARFAQHYDEAFARDEALVNRLVHDLVAAYEGAISAEHGIGVLRQAELVRYKQPLELQMMRAIKQALDPQDRMNPGKLLPTPYTRTPYH</sequence>
<dbReference type="STRING" id="887898.HMPREF0551_1444"/>
<feature type="compositionally biased region" description="Low complexity" evidence="5">
    <location>
        <begin position="95"/>
        <end position="105"/>
    </location>
</feature>